<sequence>MGRLNLVLHTHLPYVFHHKDEHAIEERWLFEALTESYLPLLMSLDQLSKENVAFRITMSMTPPLLTMLAMEELHERYQQHLDNLEKLLFHELSKTDASSSLSALRQWYCQRIQDIRYYYEHTLHTDVLQHFRDHWEQGNLELITSSATHAFLPYIQTEESRRVQIAYAVSVHERLLGSKPRGIWLPECGYVPELDHLLCEYGLDFFYTDAHALLHSRPQPPAGLYEPVQTPAGIHVFARDGELCKQVWSATEGYPGESHYREYYRDVGFDASDAEIAPFMHPSGVRLNTGLKYYRITGKTPDKDIYDPQVAACKVSEHAYHFVSMLDRKAETLRTSGSRHGGCMTASFDTELFGHWWFEGVQWIEQVCRHLARNDKLQMTTAVLELKEQPESHVSELHFSSWGRGGYGDVWLGKDNCWIYKELHRMEQQMIEQANACEGPTKWERRILNLMGRELLLAQSSDWAFIIDNQTTVQYAKRRMEQHKERFWHLQRMFAGAAEADEVVLDLYDDEDQFGKGLQYEAFRTRDHHSLRAHSREAHPVSSVSSVRNTILMLSWEFPPLTVGGLSRHVFDLSTELVRQGIDVHVITSGADTWPVYEVMNGIHVHRVSTPRQPDIHFLDWVLQLNIAMVEKAKQCRLGGGPAVLIHAHDWLVSYAARQLKKRMNLPLIATIHATEHGRNQGIFTELQHKISEQEWRLCMEADQVICCSKYMEQEIRRIFSLPGDKLHVIYNGIEVANLQVDMDESSNDWPIAEEDLVILFIGRLVREKGVATLIESAEKVLQREPRAKWIVAGKGPMREQWMHEVRQRQLEAHFWFPGFVDDQTRNRLLLRTQLCVFPSYYEPFGIVALEAMASRIPVIVSQTGGLQEIISHGVDGMTVTPGMADDLAEATLTLLHHPVYRDQLAQAGYEKVLHTYSWQQIARDTMNVYERVWNREPVSGGMSR</sequence>
<keyword evidence="9" id="KW-1185">Reference proteome</keyword>
<evidence type="ECO:0000313" key="9">
    <source>
        <dbReference type="Proteomes" id="UP001597497"/>
    </source>
</evidence>
<dbReference type="RefSeq" id="WP_379930672.1">
    <property type="nucleotide sequence ID" value="NZ_JBHUMM010000043.1"/>
</dbReference>
<dbReference type="PANTHER" id="PTHR41695:SF1">
    <property type="entry name" value="1,4-ALPHA-GLUCAN BRANCHING ENZYME TK1436"/>
    <property type="match status" value="1"/>
</dbReference>
<dbReference type="SUPFAM" id="SSF53756">
    <property type="entry name" value="UDP-Glycosyltransferase/glycogen phosphorylase"/>
    <property type="match status" value="1"/>
</dbReference>
<dbReference type="Pfam" id="PF00534">
    <property type="entry name" value="Glycos_transf_1"/>
    <property type="match status" value="1"/>
</dbReference>
<evidence type="ECO:0000313" key="8">
    <source>
        <dbReference type="EMBL" id="MFD2673115.1"/>
    </source>
</evidence>
<dbReference type="SUPFAM" id="SSF88688">
    <property type="entry name" value="Families 57/38 glycoside transferase middle domain"/>
    <property type="match status" value="1"/>
</dbReference>
<feature type="domain" description="Glycosyl transferase family 1" evidence="4">
    <location>
        <begin position="743"/>
        <end position="911"/>
    </location>
</feature>
<feature type="domain" description="Glycoside hydrolase family 57 N-terminal" evidence="5">
    <location>
        <begin position="6"/>
        <end position="266"/>
    </location>
</feature>
<reference evidence="9" key="1">
    <citation type="journal article" date="2019" name="Int. J. Syst. Evol. Microbiol.">
        <title>The Global Catalogue of Microorganisms (GCM) 10K type strain sequencing project: providing services to taxonomists for standard genome sequencing and annotation.</title>
        <authorList>
            <consortium name="The Broad Institute Genomics Platform"/>
            <consortium name="The Broad Institute Genome Sequencing Center for Infectious Disease"/>
            <person name="Wu L."/>
            <person name="Ma J."/>
        </authorList>
    </citation>
    <scope>NUCLEOTIDE SEQUENCE [LARGE SCALE GENOMIC DNA]</scope>
    <source>
        <strain evidence="9">KCTC 33676</strain>
    </source>
</reference>
<proteinExistence type="inferred from homology"/>
<dbReference type="Gene3D" id="3.20.110.10">
    <property type="entry name" value="Glycoside hydrolase 38, N terminal domain"/>
    <property type="match status" value="1"/>
</dbReference>
<dbReference type="InterPro" id="IPR001296">
    <property type="entry name" value="Glyco_trans_1"/>
</dbReference>
<dbReference type="CDD" id="cd10792">
    <property type="entry name" value="GH57N_AmyC_like"/>
    <property type="match status" value="1"/>
</dbReference>
<organism evidence="8 9">
    <name type="scientific">Marinicrinis sediminis</name>
    <dbReference type="NCBI Taxonomy" id="1652465"/>
    <lineage>
        <taxon>Bacteria</taxon>
        <taxon>Bacillati</taxon>
        <taxon>Bacillota</taxon>
        <taxon>Bacilli</taxon>
        <taxon>Bacillales</taxon>
        <taxon>Paenibacillaceae</taxon>
    </lineage>
</organism>
<dbReference type="PANTHER" id="PTHR41695">
    <property type="entry name" value="1,4-ALPHA-GLUCAN BRANCHING ENZYME RV3031-RELATED"/>
    <property type="match status" value="1"/>
</dbReference>
<dbReference type="InterPro" id="IPR004300">
    <property type="entry name" value="Glyco_hydro_57_N"/>
</dbReference>
<evidence type="ECO:0000259" key="5">
    <source>
        <dbReference type="Pfam" id="PF03065"/>
    </source>
</evidence>
<evidence type="ECO:0000259" key="4">
    <source>
        <dbReference type="Pfam" id="PF00534"/>
    </source>
</evidence>
<dbReference type="Pfam" id="PF03065">
    <property type="entry name" value="Glyco_hydro_57"/>
    <property type="match status" value="1"/>
</dbReference>
<gene>
    <name evidence="8" type="ORF">ACFSUC_16205</name>
</gene>
<dbReference type="InterPro" id="IPR040042">
    <property type="entry name" value="Branching_enz_MT3115-like"/>
</dbReference>
<dbReference type="InterPro" id="IPR037090">
    <property type="entry name" value="57_glycoside_trans_central"/>
</dbReference>
<dbReference type="CDD" id="cd03801">
    <property type="entry name" value="GT4_PimA-like"/>
    <property type="match status" value="1"/>
</dbReference>
<evidence type="ECO:0000259" key="6">
    <source>
        <dbReference type="Pfam" id="PF09210"/>
    </source>
</evidence>
<accession>A0ABW5REE2</accession>
<name>A0ABW5REE2_9BACL</name>
<evidence type="ECO:0000259" key="7">
    <source>
        <dbReference type="Pfam" id="PF13439"/>
    </source>
</evidence>
<protein>
    <submittedName>
        <fullName evidence="8">1,4-alpha-glucan branching protein domain-containing protein</fullName>
    </submittedName>
</protein>
<dbReference type="InterPro" id="IPR015293">
    <property type="entry name" value="BE_C"/>
</dbReference>
<dbReference type="InterPro" id="IPR027291">
    <property type="entry name" value="Glyco_hydro_38_N_sf"/>
</dbReference>
<feature type="domain" description="Glycosyltransferase subfamily 4-like N-terminal" evidence="7">
    <location>
        <begin position="563"/>
        <end position="736"/>
    </location>
</feature>
<dbReference type="InterPro" id="IPR011330">
    <property type="entry name" value="Glyco_hydro/deAcase_b/a-brl"/>
</dbReference>
<dbReference type="Gene3D" id="1.20.1430.10">
    <property type="entry name" value="Families 57/38 glycoside transferase, middle domain"/>
    <property type="match status" value="1"/>
</dbReference>
<dbReference type="Gene3D" id="3.40.50.2000">
    <property type="entry name" value="Glycogen Phosphorylase B"/>
    <property type="match status" value="2"/>
</dbReference>
<dbReference type="EMBL" id="JBHUMM010000043">
    <property type="protein sequence ID" value="MFD2673115.1"/>
    <property type="molecule type" value="Genomic_DNA"/>
</dbReference>
<dbReference type="InterPro" id="IPR028995">
    <property type="entry name" value="Glyco_hydro_57/38_cen_sf"/>
</dbReference>
<dbReference type="Proteomes" id="UP001597497">
    <property type="component" value="Unassembled WGS sequence"/>
</dbReference>
<dbReference type="InterPro" id="IPR028098">
    <property type="entry name" value="Glyco_trans_4-like_N"/>
</dbReference>
<comment type="similarity">
    <text evidence="1 3">Belongs to the glycosyl hydrolase 57 family.</text>
</comment>
<evidence type="ECO:0000256" key="1">
    <source>
        <dbReference type="ARBA" id="ARBA00006821"/>
    </source>
</evidence>
<feature type="domain" description="1,4-alpha-glucan branching enzyme C-terminal" evidence="6">
    <location>
        <begin position="423"/>
        <end position="521"/>
    </location>
</feature>
<evidence type="ECO:0000256" key="2">
    <source>
        <dbReference type="ARBA" id="ARBA00023277"/>
    </source>
</evidence>
<evidence type="ECO:0000256" key="3">
    <source>
        <dbReference type="RuleBase" id="RU361196"/>
    </source>
</evidence>
<comment type="caution">
    <text evidence="8">The sequence shown here is derived from an EMBL/GenBank/DDBJ whole genome shotgun (WGS) entry which is preliminary data.</text>
</comment>
<keyword evidence="2 3" id="KW-0119">Carbohydrate metabolism</keyword>
<dbReference type="Pfam" id="PF13439">
    <property type="entry name" value="Glyco_transf_4"/>
    <property type="match status" value="1"/>
</dbReference>
<dbReference type="Pfam" id="PF09210">
    <property type="entry name" value="BE_C"/>
    <property type="match status" value="1"/>
</dbReference>
<dbReference type="SUPFAM" id="SSF88713">
    <property type="entry name" value="Glycoside hydrolase/deacetylase"/>
    <property type="match status" value="1"/>
</dbReference>